<dbReference type="AlphaFoldDB" id="A0A6A6I9A5"/>
<dbReference type="EMBL" id="ML987199">
    <property type="protein sequence ID" value="KAF2246100.1"/>
    <property type="molecule type" value="Genomic_DNA"/>
</dbReference>
<feature type="region of interest" description="Disordered" evidence="1">
    <location>
        <begin position="59"/>
        <end position="98"/>
    </location>
</feature>
<protein>
    <submittedName>
        <fullName evidence="2">Uncharacterized protein</fullName>
    </submittedName>
</protein>
<gene>
    <name evidence="2" type="ORF">BU26DRAFT_61792</name>
</gene>
<evidence type="ECO:0000313" key="2">
    <source>
        <dbReference type="EMBL" id="KAF2246100.1"/>
    </source>
</evidence>
<keyword evidence="3" id="KW-1185">Reference proteome</keyword>
<proteinExistence type="predicted"/>
<dbReference type="Proteomes" id="UP000800094">
    <property type="component" value="Unassembled WGS sequence"/>
</dbReference>
<sequence length="116" mass="12470">MSQTPLLSTILPLSDSNPSLLLSLHSRRCPCGPAPKRSLADHQHRLVADYLGISPVTSSAATPLKATPPHNHPSSNPSPQQSRNRRQHQSSSATTAMAQVRAIQLSECGSVFVQTR</sequence>
<name>A0A6A6I9A5_9PLEO</name>
<accession>A0A6A6I9A5</accession>
<evidence type="ECO:0000256" key="1">
    <source>
        <dbReference type="SAM" id="MobiDB-lite"/>
    </source>
</evidence>
<dbReference type="GeneID" id="54589440"/>
<feature type="compositionally biased region" description="Low complexity" evidence="1">
    <location>
        <begin position="68"/>
        <end position="82"/>
    </location>
</feature>
<organism evidence="2 3">
    <name type="scientific">Trematosphaeria pertusa</name>
    <dbReference type="NCBI Taxonomy" id="390896"/>
    <lineage>
        <taxon>Eukaryota</taxon>
        <taxon>Fungi</taxon>
        <taxon>Dikarya</taxon>
        <taxon>Ascomycota</taxon>
        <taxon>Pezizomycotina</taxon>
        <taxon>Dothideomycetes</taxon>
        <taxon>Pleosporomycetidae</taxon>
        <taxon>Pleosporales</taxon>
        <taxon>Massarineae</taxon>
        <taxon>Trematosphaeriaceae</taxon>
        <taxon>Trematosphaeria</taxon>
    </lineage>
</organism>
<dbReference type="RefSeq" id="XP_033681104.1">
    <property type="nucleotide sequence ID" value="XM_033836110.1"/>
</dbReference>
<reference evidence="2" key="1">
    <citation type="journal article" date="2020" name="Stud. Mycol.">
        <title>101 Dothideomycetes genomes: a test case for predicting lifestyles and emergence of pathogens.</title>
        <authorList>
            <person name="Haridas S."/>
            <person name="Albert R."/>
            <person name="Binder M."/>
            <person name="Bloem J."/>
            <person name="Labutti K."/>
            <person name="Salamov A."/>
            <person name="Andreopoulos B."/>
            <person name="Baker S."/>
            <person name="Barry K."/>
            <person name="Bills G."/>
            <person name="Bluhm B."/>
            <person name="Cannon C."/>
            <person name="Castanera R."/>
            <person name="Culley D."/>
            <person name="Daum C."/>
            <person name="Ezra D."/>
            <person name="Gonzalez J."/>
            <person name="Henrissat B."/>
            <person name="Kuo A."/>
            <person name="Liang C."/>
            <person name="Lipzen A."/>
            <person name="Lutzoni F."/>
            <person name="Magnuson J."/>
            <person name="Mondo S."/>
            <person name="Nolan M."/>
            <person name="Ohm R."/>
            <person name="Pangilinan J."/>
            <person name="Park H.-J."/>
            <person name="Ramirez L."/>
            <person name="Alfaro M."/>
            <person name="Sun H."/>
            <person name="Tritt A."/>
            <person name="Yoshinaga Y."/>
            <person name="Zwiers L.-H."/>
            <person name="Turgeon B."/>
            <person name="Goodwin S."/>
            <person name="Spatafora J."/>
            <person name="Crous P."/>
            <person name="Grigoriev I."/>
        </authorList>
    </citation>
    <scope>NUCLEOTIDE SEQUENCE</scope>
    <source>
        <strain evidence="2">CBS 122368</strain>
    </source>
</reference>
<evidence type="ECO:0000313" key="3">
    <source>
        <dbReference type="Proteomes" id="UP000800094"/>
    </source>
</evidence>